<gene>
    <name evidence="1" type="ORF">PFLUV_G00119670</name>
</gene>
<proteinExistence type="predicted"/>
<dbReference type="Proteomes" id="UP000465112">
    <property type="component" value="Chromosome 10"/>
</dbReference>
<sequence length="134" mass="15183">MSELRRILDKDNSTFIDEVKKRWEDFCAKVQFYGVSKKVMKPPMNLDTGEYATALFRALPTLFPSPTAPPKKLGNASEALLHVLQPTEDPTIYLQKRPLSPPFCSLMGPTVLSHLEPLLSPHLPRKTFVKICFI</sequence>
<evidence type="ECO:0000313" key="1">
    <source>
        <dbReference type="EMBL" id="KAF1384393.1"/>
    </source>
</evidence>
<organism evidence="1 2">
    <name type="scientific">Perca fluviatilis</name>
    <name type="common">European perch</name>
    <dbReference type="NCBI Taxonomy" id="8168"/>
    <lineage>
        <taxon>Eukaryota</taxon>
        <taxon>Metazoa</taxon>
        <taxon>Chordata</taxon>
        <taxon>Craniata</taxon>
        <taxon>Vertebrata</taxon>
        <taxon>Euteleostomi</taxon>
        <taxon>Actinopterygii</taxon>
        <taxon>Neopterygii</taxon>
        <taxon>Teleostei</taxon>
        <taxon>Neoteleostei</taxon>
        <taxon>Acanthomorphata</taxon>
        <taxon>Eupercaria</taxon>
        <taxon>Perciformes</taxon>
        <taxon>Percoidei</taxon>
        <taxon>Percidae</taxon>
        <taxon>Percinae</taxon>
        <taxon>Perca</taxon>
    </lineage>
</organism>
<evidence type="ECO:0000313" key="2">
    <source>
        <dbReference type="Proteomes" id="UP000465112"/>
    </source>
</evidence>
<name>A0A6A5F5T3_PERFL</name>
<reference evidence="1 2" key="1">
    <citation type="submission" date="2019-06" db="EMBL/GenBank/DDBJ databases">
        <title>A chromosome-scale genome assembly of the European perch, Perca fluviatilis.</title>
        <authorList>
            <person name="Roques C."/>
            <person name="Zahm M."/>
            <person name="Cabau C."/>
            <person name="Klopp C."/>
            <person name="Bouchez O."/>
            <person name="Donnadieu C."/>
            <person name="Kuhl H."/>
            <person name="Gislard M."/>
            <person name="Guendouz S."/>
            <person name="Journot L."/>
            <person name="Haffray P."/>
            <person name="Bestin A."/>
            <person name="Morvezen R."/>
            <person name="Feron R."/>
            <person name="Wen M."/>
            <person name="Jouanno E."/>
            <person name="Herpin A."/>
            <person name="Schartl M."/>
            <person name="Postlethwait J."/>
            <person name="Schaerlinger B."/>
            <person name="Chardard D."/>
            <person name="Lecocq T."/>
            <person name="Poncet C."/>
            <person name="Jaffrelo L."/>
            <person name="Lampietro C."/>
            <person name="Guiguen Y."/>
        </authorList>
    </citation>
    <scope>NUCLEOTIDE SEQUENCE [LARGE SCALE GENOMIC DNA]</scope>
    <source>
        <tissue evidence="1">Blood</tissue>
    </source>
</reference>
<comment type="caution">
    <text evidence="1">The sequence shown here is derived from an EMBL/GenBank/DDBJ whole genome shotgun (WGS) entry which is preliminary data.</text>
</comment>
<accession>A0A6A5F5T3</accession>
<dbReference type="AlphaFoldDB" id="A0A6A5F5T3"/>
<protein>
    <submittedName>
        <fullName evidence="1">Uncharacterized protein</fullName>
    </submittedName>
</protein>
<dbReference type="EMBL" id="VHII01000010">
    <property type="protein sequence ID" value="KAF1384393.1"/>
    <property type="molecule type" value="Genomic_DNA"/>
</dbReference>
<keyword evidence="2" id="KW-1185">Reference proteome</keyword>